<name>A0A7X5Y3M4_9SPHN</name>
<keyword evidence="3" id="KW-1185">Reference proteome</keyword>
<dbReference type="Proteomes" id="UP000531251">
    <property type="component" value="Unassembled WGS sequence"/>
</dbReference>
<evidence type="ECO:0000256" key="1">
    <source>
        <dbReference type="SAM" id="SignalP"/>
    </source>
</evidence>
<protein>
    <submittedName>
        <fullName evidence="2">Uncharacterized protein</fullName>
    </submittedName>
</protein>
<feature type="chain" id="PRO_5031006168" evidence="1">
    <location>
        <begin position="25"/>
        <end position="243"/>
    </location>
</feature>
<evidence type="ECO:0000313" key="2">
    <source>
        <dbReference type="EMBL" id="NJC00034.1"/>
    </source>
</evidence>
<gene>
    <name evidence="2" type="ORF">GGR89_004382</name>
</gene>
<reference evidence="2 3" key="1">
    <citation type="submission" date="2020-03" db="EMBL/GenBank/DDBJ databases">
        <title>Genomic Encyclopedia of Type Strains, Phase IV (KMG-IV): sequencing the most valuable type-strain genomes for metagenomic binning, comparative biology and taxonomic classification.</title>
        <authorList>
            <person name="Goeker M."/>
        </authorList>
    </citation>
    <scope>NUCLEOTIDE SEQUENCE [LARGE SCALE GENOMIC DNA]</scope>
    <source>
        <strain evidence="2 3">DSM 7225</strain>
    </source>
</reference>
<proteinExistence type="predicted"/>
<evidence type="ECO:0000313" key="3">
    <source>
        <dbReference type="Proteomes" id="UP000531251"/>
    </source>
</evidence>
<organism evidence="2 3">
    <name type="scientific">Sphingomonas trueperi</name>
    <dbReference type="NCBI Taxonomy" id="53317"/>
    <lineage>
        <taxon>Bacteria</taxon>
        <taxon>Pseudomonadati</taxon>
        <taxon>Pseudomonadota</taxon>
        <taxon>Alphaproteobacteria</taxon>
        <taxon>Sphingomonadales</taxon>
        <taxon>Sphingomonadaceae</taxon>
        <taxon>Sphingomonas</taxon>
    </lineage>
</organism>
<dbReference type="EMBL" id="JAATJB010000029">
    <property type="protein sequence ID" value="NJC00034.1"/>
    <property type="molecule type" value="Genomic_DNA"/>
</dbReference>
<feature type="signal peptide" evidence="1">
    <location>
        <begin position="1"/>
        <end position="24"/>
    </location>
</feature>
<accession>A0A7X5Y3M4</accession>
<keyword evidence="1" id="KW-0732">Signal</keyword>
<dbReference type="AlphaFoldDB" id="A0A7X5Y3M4"/>
<comment type="caution">
    <text evidence="2">The sequence shown here is derived from an EMBL/GenBank/DDBJ whole genome shotgun (WGS) entry which is preliminary data.</text>
</comment>
<sequence length="243" mass="26198">MKQRQFVAIACGMLVALAAARAEAQVKQAAIDADGRSRLAGWPLTKGVPSSFDVGGVKLGMTPSEAVEVARARGLKIEGHRTDNPSFEERVVQQMDLLRGKTVPMAPSYTHTRGLYFADNSGSTWSIEFEPTPAGQEAVQIKYRSPLAGRTSQQIVNALEAKFGPASNKSKVEPAFFSFSWCKDARGMDCSLYAPETTLTAMAEANQFVLILKRGAPEVRKLDGLARATAEKRMAASPAANSF</sequence>
<dbReference type="RefSeq" id="WP_164542637.1">
    <property type="nucleotide sequence ID" value="NZ_BAAADY010000050.1"/>
</dbReference>